<dbReference type="Gene3D" id="1.25.40.80">
    <property type="match status" value="1"/>
</dbReference>
<dbReference type="PROSITE" id="PS51645">
    <property type="entry name" value="PHR_CRY_ALPHA_BETA"/>
    <property type="match status" value="1"/>
</dbReference>
<sequence>MGSSKGNVLIALLRNDLRVHDHPIFHVASKSGSKAASPLTSSLRFSQPITHFLPIYVLDPVFHPLAGLPNIPSSIAEDASSKTRTLGLWRTSPHRLSYLAHSLADLAGTLQKKGSGLHVYAGRPERVISSIVKRIEADGYRVEGVAMTKEINSEELRTQQRVRKALEAASSASQKESRKPKVFTPDAKPLVPRNILPFDLKELPDVYTQFRKRIEGLRPGEGSSDYMGAVLEPLPTPESLLPLPGKAAAESSDDAYLLDGKDSRPSVSDVENLIQYLIKPILDNPTLGIQKGASLQSQAAQNGEKVGGEGGKTAQVPSAFPFKGGETEALKRLEYYLVGANAPGVRYKETRRV</sequence>
<dbReference type="EMBL" id="CAJHJF010001280">
    <property type="protein sequence ID" value="CAD6914408.1"/>
    <property type="molecule type" value="Genomic_DNA"/>
</dbReference>
<protein>
    <recommendedName>
        <fullName evidence="2">Photolyase/cryptochrome alpha/beta domain-containing protein</fullName>
    </recommendedName>
</protein>
<evidence type="ECO:0000256" key="1">
    <source>
        <dbReference type="SAM" id="MobiDB-lite"/>
    </source>
</evidence>
<dbReference type="PANTHER" id="PTHR11455:SF22">
    <property type="entry name" value="CRYPTOCHROME DASH"/>
    <property type="match status" value="1"/>
</dbReference>
<dbReference type="SUPFAM" id="SSF52425">
    <property type="entry name" value="Cryptochrome/photolyase, N-terminal domain"/>
    <property type="match status" value="1"/>
</dbReference>
<dbReference type="InterPro" id="IPR036155">
    <property type="entry name" value="Crypto/Photolyase_N_sf"/>
</dbReference>
<dbReference type="GO" id="GO:0003684">
    <property type="term" value="F:damaged DNA binding"/>
    <property type="evidence" value="ECO:0007669"/>
    <property type="project" value="TreeGrafter"/>
</dbReference>
<proteinExistence type="predicted"/>
<name>A0A9N8Q9S0_9BASI</name>
<dbReference type="InterPro" id="IPR014729">
    <property type="entry name" value="Rossmann-like_a/b/a_fold"/>
</dbReference>
<reference evidence="3 4" key="1">
    <citation type="submission" date="2020-10" db="EMBL/GenBank/DDBJ databases">
        <authorList>
            <person name="Sedaghatjoo S."/>
        </authorList>
    </citation>
    <scope>NUCLEOTIDE SEQUENCE [LARGE SCALE GENOMIC DNA]</scope>
    <source>
        <strain evidence="3 4">LLFL</strain>
    </source>
</reference>
<gene>
    <name evidence="3" type="ORF">JKILLFL_G3688</name>
</gene>
<evidence type="ECO:0000259" key="2">
    <source>
        <dbReference type="PROSITE" id="PS51645"/>
    </source>
</evidence>
<dbReference type="AlphaFoldDB" id="A0A9N8Q9S0"/>
<evidence type="ECO:0000313" key="4">
    <source>
        <dbReference type="Proteomes" id="UP000836404"/>
    </source>
</evidence>
<dbReference type="InterPro" id="IPR006050">
    <property type="entry name" value="DNA_photolyase_N"/>
</dbReference>
<comment type="caution">
    <text evidence="3">The sequence shown here is derived from an EMBL/GenBank/DDBJ whole genome shotgun (WGS) entry which is preliminary data.</text>
</comment>
<evidence type="ECO:0000313" key="3">
    <source>
        <dbReference type="EMBL" id="CAD6914408.1"/>
    </source>
</evidence>
<organism evidence="3 4">
    <name type="scientific">Tilletia laevis</name>
    <dbReference type="NCBI Taxonomy" id="157183"/>
    <lineage>
        <taxon>Eukaryota</taxon>
        <taxon>Fungi</taxon>
        <taxon>Dikarya</taxon>
        <taxon>Basidiomycota</taxon>
        <taxon>Ustilaginomycotina</taxon>
        <taxon>Exobasidiomycetes</taxon>
        <taxon>Tilletiales</taxon>
        <taxon>Tilletiaceae</taxon>
        <taxon>Tilletia</taxon>
    </lineage>
</organism>
<dbReference type="GO" id="GO:0003904">
    <property type="term" value="F:deoxyribodipyrimidine photo-lyase activity"/>
    <property type="evidence" value="ECO:0007669"/>
    <property type="project" value="TreeGrafter"/>
</dbReference>
<dbReference type="Proteomes" id="UP000836404">
    <property type="component" value="Unassembled WGS sequence"/>
</dbReference>
<feature type="domain" description="Photolyase/cryptochrome alpha/beta" evidence="2">
    <location>
        <begin position="7"/>
        <end position="190"/>
    </location>
</feature>
<dbReference type="InterPro" id="IPR002081">
    <property type="entry name" value="Cryptochrome/DNA_photolyase_1"/>
</dbReference>
<dbReference type="GO" id="GO:0071949">
    <property type="term" value="F:FAD binding"/>
    <property type="evidence" value="ECO:0007669"/>
    <property type="project" value="TreeGrafter"/>
</dbReference>
<keyword evidence="4" id="KW-1185">Reference proteome</keyword>
<dbReference type="GO" id="GO:0000719">
    <property type="term" value="P:photoreactive repair"/>
    <property type="evidence" value="ECO:0007669"/>
    <property type="project" value="TreeGrafter"/>
</dbReference>
<dbReference type="Pfam" id="PF00875">
    <property type="entry name" value="DNA_photolyase"/>
    <property type="match status" value="1"/>
</dbReference>
<accession>A0A9N8Q9S0</accession>
<dbReference type="PANTHER" id="PTHR11455">
    <property type="entry name" value="CRYPTOCHROME"/>
    <property type="match status" value="1"/>
</dbReference>
<feature type="region of interest" description="Disordered" evidence="1">
    <location>
        <begin position="166"/>
        <end position="186"/>
    </location>
</feature>
<dbReference type="Gene3D" id="3.40.50.620">
    <property type="entry name" value="HUPs"/>
    <property type="match status" value="1"/>
</dbReference>